<protein>
    <submittedName>
        <fullName evidence="2">Uncharacterized protein</fullName>
    </submittedName>
</protein>
<organism evidence="2 3">
    <name type="scientific">Colocasia esculenta</name>
    <name type="common">Wild taro</name>
    <name type="synonym">Arum esculentum</name>
    <dbReference type="NCBI Taxonomy" id="4460"/>
    <lineage>
        <taxon>Eukaryota</taxon>
        <taxon>Viridiplantae</taxon>
        <taxon>Streptophyta</taxon>
        <taxon>Embryophyta</taxon>
        <taxon>Tracheophyta</taxon>
        <taxon>Spermatophyta</taxon>
        <taxon>Magnoliopsida</taxon>
        <taxon>Liliopsida</taxon>
        <taxon>Araceae</taxon>
        <taxon>Aroideae</taxon>
        <taxon>Colocasieae</taxon>
        <taxon>Colocasia</taxon>
    </lineage>
</organism>
<keyword evidence="3" id="KW-1185">Reference proteome</keyword>
<dbReference type="AlphaFoldDB" id="A0A843U1N1"/>
<feature type="compositionally biased region" description="Basic and acidic residues" evidence="1">
    <location>
        <begin position="132"/>
        <end position="141"/>
    </location>
</feature>
<comment type="caution">
    <text evidence="2">The sequence shown here is derived from an EMBL/GenBank/DDBJ whole genome shotgun (WGS) entry which is preliminary data.</text>
</comment>
<dbReference type="EMBL" id="NMUH01000274">
    <property type="protein sequence ID" value="MQL75987.1"/>
    <property type="molecule type" value="Genomic_DNA"/>
</dbReference>
<feature type="region of interest" description="Disordered" evidence="1">
    <location>
        <begin position="95"/>
        <end position="141"/>
    </location>
</feature>
<dbReference type="Proteomes" id="UP000652761">
    <property type="component" value="Unassembled WGS sequence"/>
</dbReference>
<name>A0A843U1N1_COLES</name>
<reference evidence="2" key="1">
    <citation type="submission" date="2017-07" db="EMBL/GenBank/DDBJ databases">
        <title>Taro Niue Genome Assembly and Annotation.</title>
        <authorList>
            <person name="Atibalentja N."/>
            <person name="Keating K."/>
            <person name="Fields C.J."/>
        </authorList>
    </citation>
    <scope>NUCLEOTIDE SEQUENCE</scope>
    <source>
        <strain evidence="2">Niue_2</strain>
        <tissue evidence="2">Leaf</tissue>
    </source>
</reference>
<proteinExistence type="predicted"/>
<accession>A0A843U1N1</accession>
<evidence type="ECO:0000313" key="3">
    <source>
        <dbReference type="Proteomes" id="UP000652761"/>
    </source>
</evidence>
<gene>
    <name evidence="2" type="ORF">Taro_008359</name>
</gene>
<evidence type="ECO:0000313" key="2">
    <source>
        <dbReference type="EMBL" id="MQL75987.1"/>
    </source>
</evidence>
<evidence type="ECO:0000256" key="1">
    <source>
        <dbReference type="SAM" id="MobiDB-lite"/>
    </source>
</evidence>
<sequence length="141" mass="15490">MVSVNPMHQSANQAQRFFVPTGLLSSSLTHFGPGLMCTHPRRCSGALFGGERKCGQSGLGLFLLLCLRLCQTKSTILLTLTLLPLLLLSWDPLRGEKRQEGHPPPGFNPEAHLPSSSRLPTRRRPPPLRVTNPEERGSLGF</sequence>